<dbReference type="Gene3D" id="1.20.120.330">
    <property type="entry name" value="Nucleotidyltransferases domain 2"/>
    <property type="match status" value="1"/>
</dbReference>
<gene>
    <name evidence="1" type="ORF">HMPREF1630_02145</name>
</gene>
<sequence length="276" mass="32223">MRNDISQKIKEYAKTNPAIESIFYVKRLNNDEFYSVYTVANEIIIAKLEEEFKGLFDDVIFVNRVKEKAELDKNKFSFTTIDLYKMDNIKVSESIISSDIAKDFIKTLPTDIEFLYNKAGSEALLPNKEFTYNPVKEYEFSQTVKNFFAYAIEISLYLNQNNTLAAAIRMENLRDELIKMLRIHVVNKYKGGMDVGRDGRNFAHTLSKEYKDDLEDTFHDINPLNIYNSLFKATILFRKVGMAEAEELGFDYDKQTDVNTLKLLRNNYKKLESFLN</sequence>
<dbReference type="Pfam" id="PF04439">
    <property type="entry name" value="Adenyl_transf"/>
    <property type="match status" value="1"/>
</dbReference>
<reference evidence="1 2" key="1">
    <citation type="submission" date="2014-07" db="EMBL/GenBank/DDBJ databases">
        <authorList>
            <person name="McCorrison J."/>
            <person name="Sanka R."/>
            <person name="Torralba M."/>
            <person name="Gillis M."/>
            <person name="Haft D.H."/>
            <person name="Methe B."/>
            <person name="Sutton G."/>
            <person name="Nelson K.E."/>
        </authorList>
    </citation>
    <scope>NUCLEOTIDE SEQUENCE [LARGE SCALE GENOMIC DNA]</scope>
    <source>
        <strain evidence="1 2">S7-1-13</strain>
    </source>
</reference>
<evidence type="ECO:0000313" key="1">
    <source>
        <dbReference type="EMBL" id="KGF04843.1"/>
    </source>
</evidence>
<dbReference type="Proteomes" id="UP000029579">
    <property type="component" value="Unassembled WGS sequence"/>
</dbReference>
<proteinExistence type="predicted"/>
<dbReference type="SUPFAM" id="SSF81631">
    <property type="entry name" value="PAP/OAS1 substrate-binding domain"/>
    <property type="match status" value="1"/>
</dbReference>
<accession>A0A095X4V3</accession>
<dbReference type="EMBL" id="JRMW01000024">
    <property type="protein sequence ID" value="KGF04843.1"/>
    <property type="molecule type" value="Genomic_DNA"/>
</dbReference>
<organism evidence="1 2">
    <name type="scientific">Anaerococcus lactolyticus S7-1-13</name>
    <dbReference type="NCBI Taxonomy" id="1284686"/>
    <lineage>
        <taxon>Bacteria</taxon>
        <taxon>Bacillati</taxon>
        <taxon>Bacillota</taxon>
        <taxon>Tissierellia</taxon>
        <taxon>Tissierellales</taxon>
        <taxon>Peptoniphilaceae</taxon>
        <taxon>Anaerococcus</taxon>
    </lineage>
</organism>
<comment type="caution">
    <text evidence="1">The sequence shown here is derived from an EMBL/GenBank/DDBJ whole genome shotgun (WGS) entry which is preliminary data.</text>
</comment>
<dbReference type="RefSeq" id="WP_004828596.1">
    <property type="nucleotide sequence ID" value="NZ_JRMW01000024.1"/>
</dbReference>
<evidence type="ECO:0000313" key="2">
    <source>
        <dbReference type="Proteomes" id="UP000029579"/>
    </source>
</evidence>
<dbReference type="eggNOG" id="ENOG502Z7S1">
    <property type="taxonomic scope" value="Bacteria"/>
</dbReference>
<dbReference type="AlphaFoldDB" id="A0A095X4V3"/>
<protein>
    <recommendedName>
        <fullName evidence="3">HEPN domain-containing protein</fullName>
    </recommendedName>
</protein>
<evidence type="ECO:0008006" key="3">
    <source>
        <dbReference type="Google" id="ProtNLM"/>
    </source>
</evidence>
<name>A0A095X4V3_9FIRM</name>
<dbReference type="InterPro" id="IPR007530">
    <property type="entry name" value="Aminoglycoside_adenylylTfrase"/>
</dbReference>
<dbReference type="OrthoDB" id="9776406at2"/>